<organism evidence="2 3">
    <name type="scientific">Candidatus Accumulibacter phosphatis</name>
    <dbReference type="NCBI Taxonomy" id="327160"/>
    <lineage>
        <taxon>Bacteria</taxon>
        <taxon>Pseudomonadati</taxon>
        <taxon>Pseudomonadota</taxon>
        <taxon>Betaproteobacteria</taxon>
        <taxon>Candidatus Accumulibacter</taxon>
    </lineage>
</organism>
<comment type="caution">
    <text evidence="2">The sequence shown here is derived from an EMBL/GenBank/DDBJ whole genome shotgun (WGS) entry which is preliminary data.</text>
</comment>
<dbReference type="AlphaFoldDB" id="A0A080LSH5"/>
<accession>A0A080LSH5</accession>
<sequence>MGRAKQTTEQRGQQQQPQKGHDFQHLQLAFANLDLRFDSLAQADVQFP</sequence>
<dbReference type="EMBL" id="JDVG02000559">
    <property type="protein sequence ID" value="KFB71336.1"/>
    <property type="molecule type" value="Genomic_DNA"/>
</dbReference>
<evidence type="ECO:0000313" key="3">
    <source>
        <dbReference type="Proteomes" id="UP000020077"/>
    </source>
</evidence>
<feature type="compositionally biased region" description="Low complexity" evidence="1">
    <location>
        <begin position="1"/>
        <end position="18"/>
    </location>
</feature>
<reference evidence="2 3" key="1">
    <citation type="submission" date="2014-02" db="EMBL/GenBank/DDBJ databases">
        <title>Expanding our view of genomic diversity in Candidatus Accumulibacter clades.</title>
        <authorList>
            <person name="Skennerton C.T."/>
            <person name="Barr J.J."/>
            <person name="Slater F.R."/>
            <person name="Bond P.L."/>
            <person name="Tyson G.W."/>
        </authorList>
    </citation>
    <scope>NUCLEOTIDE SEQUENCE [LARGE SCALE GENOMIC DNA]</scope>
    <source>
        <strain evidence="3">BA-91</strain>
    </source>
</reference>
<dbReference type="Proteomes" id="UP000020077">
    <property type="component" value="Unassembled WGS sequence"/>
</dbReference>
<proteinExistence type="predicted"/>
<evidence type="ECO:0000256" key="1">
    <source>
        <dbReference type="SAM" id="MobiDB-lite"/>
    </source>
</evidence>
<feature type="region of interest" description="Disordered" evidence="1">
    <location>
        <begin position="1"/>
        <end position="23"/>
    </location>
</feature>
<protein>
    <submittedName>
        <fullName evidence="2">Uncharacterized protein</fullName>
    </submittedName>
</protein>
<gene>
    <name evidence="2" type="ORF">AW09_003530</name>
</gene>
<evidence type="ECO:0000313" key="2">
    <source>
        <dbReference type="EMBL" id="KFB71336.1"/>
    </source>
</evidence>
<name>A0A080LSH5_9PROT</name>